<sequence>MKIEMKFNIVLKIFCIVKLLLLIIVMQRYFTKCNIYFSFQNISYVYISSVFPFLNKSSNIFFILHHERVSQEKTKKVIRINSNLLMKVKSKLSLHFYYFFYLSLLHVIEIVKRRRRDPNHYHHWIRTLNIQLGWIKDFDKLVVNYL</sequence>
<comment type="caution">
    <text evidence="2">The sequence shown here is derived from an EMBL/GenBank/DDBJ whole genome shotgun (WGS) entry which is preliminary data.</text>
</comment>
<feature type="transmembrane region" description="Helical" evidence="1">
    <location>
        <begin position="9"/>
        <end position="30"/>
    </location>
</feature>
<accession>X6LM88</accession>
<organism evidence="2 3">
    <name type="scientific">Reticulomyxa filosa</name>
    <dbReference type="NCBI Taxonomy" id="46433"/>
    <lineage>
        <taxon>Eukaryota</taxon>
        <taxon>Sar</taxon>
        <taxon>Rhizaria</taxon>
        <taxon>Retaria</taxon>
        <taxon>Foraminifera</taxon>
        <taxon>Monothalamids</taxon>
        <taxon>Reticulomyxidae</taxon>
        <taxon>Reticulomyxa</taxon>
    </lineage>
</organism>
<proteinExistence type="predicted"/>
<reference evidence="2 3" key="1">
    <citation type="journal article" date="2013" name="Curr. Biol.">
        <title>The Genome of the Foraminiferan Reticulomyxa filosa.</title>
        <authorList>
            <person name="Glockner G."/>
            <person name="Hulsmann N."/>
            <person name="Schleicher M."/>
            <person name="Noegel A.A."/>
            <person name="Eichinger L."/>
            <person name="Gallinger C."/>
            <person name="Pawlowski J."/>
            <person name="Sierra R."/>
            <person name="Euteneuer U."/>
            <person name="Pillet L."/>
            <person name="Moustafa A."/>
            <person name="Platzer M."/>
            <person name="Groth M."/>
            <person name="Szafranski K."/>
            <person name="Schliwa M."/>
        </authorList>
    </citation>
    <scope>NUCLEOTIDE SEQUENCE [LARGE SCALE GENOMIC DNA]</scope>
</reference>
<evidence type="ECO:0000313" key="3">
    <source>
        <dbReference type="Proteomes" id="UP000023152"/>
    </source>
</evidence>
<keyword evidence="1" id="KW-0812">Transmembrane</keyword>
<gene>
    <name evidence="2" type="ORF">RFI_35609</name>
</gene>
<name>X6LM88_RETFI</name>
<evidence type="ECO:0000256" key="1">
    <source>
        <dbReference type="SAM" id="Phobius"/>
    </source>
</evidence>
<keyword evidence="1" id="KW-1133">Transmembrane helix</keyword>
<feature type="transmembrane region" description="Helical" evidence="1">
    <location>
        <begin position="94"/>
        <end position="111"/>
    </location>
</feature>
<keyword evidence="1" id="KW-0472">Membrane</keyword>
<protein>
    <submittedName>
        <fullName evidence="2">Uncharacterized protein</fullName>
    </submittedName>
</protein>
<dbReference type="EMBL" id="ASPP01037295">
    <property type="protein sequence ID" value="ETO01830.1"/>
    <property type="molecule type" value="Genomic_DNA"/>
</dbReference>
<dbReference type="AlphaFoldDB" id="X6LM88"/>
<feature type="non-terminal residue" evidence="2">
    <location>
        <position position="146"/>
    </location>
</feature>
<keyword evidence="3" id="KW-1185">Reference proteome</keyword>
<evidence type="ECO:0000313" key="2">
    <source>
        <dbReference type="EMBL" id="ETO01830.1"/>
    </source>
</evidence>
<dbReference type="Proteomes" id="UP000023152">
    <property type="component" value="Unassembled WGS sequence"/>
</dbReference>